<dbReference type="EMBL" id="GG658170">
    <property type="protein sequence ID" value="EEO29855.1"/>
    <property type="molecule type" value="Genomic_DNA"/>
</dbReference>
<reference evidence="2 3" key="1">
    <citation type="submission" date="2009-02" db="EMBL/GenBank/DDBJ databases">
        <title>The Genome Sequence of Oxalobacter formigenes OXCC13.</title>
        <authorList>
            <consortium name="The Broad Institute Genome Sequencing Platform"/>
            <person name="Ward D."/>
            <person name="Young S.K."/>
            <person name="Kodira C.D."/>
            <person name="Zeng Q."/>
            <person name="Koehrsen M."/>
            <person name="Alvarado L."/>
            <person name="Berlin A."/>
            <person name="Borenstein D."/>
            <person name="Chen Z."/>
            <person name="Engels R."/>
            <person name="Freedman E."/>
            <person name="Gellesch M."/>
            <person name="Goldberg J."/>
            <person name="Griggs A."/>
            <person name="Gujja S."/>
            <person name="Heiman D."/>
            <person name="Hepburn T."/>
            <person name="Howarth C."/>
            <person name="Jen D."/>
            <person name="Larson L."/>
            <person name="Lewis B."/>
            <person name="Mehta T."/>
            <person name="Park D."/>
            <person name="Pearson M."/>
            <person name="Roberts A."/>
            <person name="Saif S."/>
            <person name="Shea T."/>
            <person name="Shenoy N."/>
            <person name="Sisk P."/>
            <person name="Stolte C."/>
            <person name="Sykes S."/>
            <person name="Walk T."/>
            <person name="White J."/>
            <person name="Yandava C."/>
            <person name="Allison M.J."/>
            <person name="Lander E."/>
            <person name="Nusbaum C."/>
            <person name="Galagan J."/>
            <person name="Birren B."/>
        </authorList>
    </citation>
    <scope>NUCLEOTIDE SEQUENCE [LARGE SCALE GENOMIC DNA]</scope>
    <source>
        <strain evidence="2 3">OXCC13</strain>
    </source>
</reference>
<protein>
    <submittedName>
        <fullName evidence="2">Uncharacterized protein</fullName>
    </submittedName>
</protein>
<gene>
    <name evidence="2" type="ORF">OFBG_00883</name>
</gene>
<organism evidence="2 3">
    <name type="scientific">Oxalobacter formigenes OXCC13</name>
    <dbReference type="NCBI Taxonomy" id="556269"/>
    <lineage>
        <taxon>Bacteria</taxon>
        <taxon>Pseudomonadati</taxon>
        <taxon>Pseudomonadota</taxon>
        <taxon>Betaproteobacteria</taxon>
        <taxon>Burkholderiales</taxon>
        <taxon>Oxalobacteraceae</taxon>
        <taxon>Oxalobacter</taxon>
    </lineage>
</organism>
<feature type="chain" id="PRO_5030167000" evidence="1">
    <location>
        <begin position="17"/>
        <end position="227"/>
    </location>
</feature>
<sequence length="227" mass="25327">MLVLCGMMPLASNTFAANQDKPLSPDDVPSECNKKNGAVIDVSTLRKRIATTPKKTSTWIDSTYGFQFVYPSGLRPSHQFDATYLQPGNWSYFGTKDNGRRLVSIELPTTPRKTTVANLRIGVSGDPAVVAQCLAVPANADPKSLKTFKNNDIIYTYFTAKDAAMSKSIDVEVYRTVHQNRCYSIELMVNAVNPSVQDPPDTDAMKPDLAMKRLNALWRQMDFRWLP</sequence>
<keyword evidence="1" id="KW-0732">Signal</keyword>
<accession>C3X9H9</accession>
<dbReference type="Proteomes" id="UP000005089">
    <property type="component" value="Unassembled WGS sequence"/>
</dbReference>
<dbReference type="AlphaFoldDB" id="C3X9H9"/>
<keyword evidence="3" id="KW-1185">Reference proteome</keyword>
<evidence type="ECO:0000313" key="2">
    <source>
        <dbReference type="EMBL" id="EEO29855.1"/>
    </source>
</evidence>
<dbReference type="STRING" id="847.BRW83_1272"/>
<name>C3X9H9_OXAFO</name>
<evidence type="ECO:0000313" key="3">
    <source>
        <dbReference type="Proteomes" id="UP000005089"/>
    </source>
</evidence>
<feature type="signal peptide" evidence="1">
    <location>
        <begin position="1"/>
        <end position="16"/>
    </location>
</feature>
<proteinExistence type="predicted"/>
<dbReference type="HOGENOM" id="CLU_1218779_0_0_4"/>
<evidence type="ECO:0000256" key="1">
    <source>
        <dbReference type="SAM" id="SignalP"/>
    </source>
</evidence>